<protein>
    <submittedName>
        <fullName evidence="1">Uncharacterized protein</fullName>
    </submittedName>
</protein>
<dbReference type="Proteomes" id="UP000649799">
    <property type="component" value="Unassembled WGS sequence"/>
</dbReference>
<proteinExistence type="predicted"/>
<name>A0ABX0HC42_9BACT</name>
<accession>A0ABX0HC42</accession>
<comment type="caution">
    <text evidence="1">The sequence shown here is derived from an EMBL/GenBank/DDBJ whole genome shotgun (WGS) entry which is preliminary data.</text>
</comment>
<sequence length="220" mass="23917">MQLESQLQLMRQSRNPVYRNLGQTAYREGLQAARDLYQRGRKLHFSESEALASRNSRYLDGIGMMVSYGITGSMVAAVASPVLVRGMIEAFGKSALFHSGIEASQQMIFSFLGNGDFSKVDLFDIAAAGVFRKSAFLFQGFGDFTTKAGFQDALGLASEIGIGGTKSTTASLVDLGVGGFNWKWKNTLDNSDIDKVVINTISNFNNTITLGVGEIIKTRE</sequence>
<reference evidence="1 2" key="1">
    <citation type="submission" date="2020-03" db="EMBL/GenBank/DDBJ databases">
        <title>Cyclobacterium plantarum sp. nov., a marine bacterium isolated from a coastal-marine wetland.</title>
        <authorList>
            <person name="Sanchez-Porro C."/>
            <person name="Ventosa A."/>
            <person name="Amoozegar M."/>
        </authorList>
    </citation>
    <scope>NUCLEOTIDE SEQUENCE [LARGE SCALE GENOMIC DNA]</scope>
    <source>
        <strain evidence="1 2">GBPx2</strain>
    </source>
</reference>
<gene>
    <name evidence="1" type="ORF">G9Q97_13975</name>
</gene>
<evidence type="ECO:0000313" key="1">
    <source>
        <dbReference type="EMBL" id="NHE57919.1"/>
    </source>
</evidence>
<evidence type="ECO:0000313" key="2">
    <source>
        <dbReference type="Proteomes" id="UP000649799"/>
    </source>
</evidence>
<organism evidence="1 2">
    <name type="scientific">Cyclobacterium plantarum</name>
    <dbReference type="NCBI Taxonomy" id="2716263"/>
    <lineage>
        <taxon>Bacteria</taxon>
        <taxon>Pseudomonadati</taxon>
        <taxon>Bacteroidota</taxon>
        <taxon>Cytophagia</taxon>
        <taxon>Cytophagales</taxon>
        <taxon>Cyclobacteriaceae</taxon>
        <taxon>Cyclobacterium</taxon>
    </lineage>
</organism>
<dbReference type="EMBL" id="JAANYN010000005">
    <property type="protein sequence ID" value="NHE57919.1"/>
    <property type="molecule type" value="Genomic_DNA"/>
</dbReference>
<keyword evidence="2" id="KW-1185">Reference proteome</keyword>